<sequence length="573" mass="63925">MTSKTHRLSSCHRHPSKPVTGFCAACLRERLAGIDSSTGHEDAVEESHCSAELRRTKSCSGSRAAAVDGSTATVSEPRRRSCEVRARNTLSDLFDLDDEKKGLNRKFGVKLGNLGVEIREEEGEQLHRDGGEAIRVCNGDFTDIREEGDEETKTMKELIDLELLSRKNAGIDLKDIAGSFWEAASTFSKKLRKWRWKQNLKKHCHGHDHGPGSNGGGGLMGLEVVKPSVRRLRETQSEVGEYGLGRRSCDTDPRLSVDAGRISMEESRFSFDGHRASWDGYLIGKAHPRLSPMVSLVEDVNVPNSDNRVLVEEKPSSESPGGSTQTKDYYSDVLSWQRRRRSFDRSNSHQKPAIADVDELKVISNAKVSPATTELFYGAKLLITEKELMENGLKSRNNLESNGFLGSASKNASDVVTEVENQEGLKKFQKLRRMWNKLSPAQRRKEGKLEEYAAGDVVNKPLAESWQKLRRVVNGQASESVSQKLIRSYSVSCKTPCRTVGLLNTLGDAETKSNVLNGRQEFMLQRNRSARYSPNNIDPGLLRFYLTPLKSYRRSKSGKSGLKDLHPTTRSVL</sequence>
<accession>A0ACB9L791</accession>
<dbReference type="EMBL" id="CM039437">
    <property type="protein sequence ID" value="KAI4305181.1"/>
    <property type="molecule type" value="Genomic_DNA"/>
</dbReference>
<name>A0ACB9L791_BAUVA</name>
<organism evidence="1 2">
    <name type="scientific">Bauhinia variegata</name>
    <name type="common">Purple orchid tree</name>
    <name type="synonym">Phanera variegata</name>
    <dbReference type="NCBI Taxonomy" id="167791"/>
    <lineage>
        <taxon>Eukaryota</taxon>
        <taxon>Viridiplantae</taxon>
        <taxon>Streptophyta</taxon>
        <taxon>Embryophyta</taxon>
        <taxon>Tracheophyta</taxon>
        <taxon>Spermatophyta</taxon>
        <taxon>Magnoliopsida</taxon>
        <taxon>eudicotyledons</taxon>
        <taxon>Gunneridae</taxon>
        <taxon>Pentapetalae</taxon>
        <taxon>rosids</taxon>
        <taxon>fabids</taxon>
        <taxon>Fabales</taxon>
        <taxon>Fabaceae</taxon>
        <taxon>Cercidoideae</taxon>
        <taxon>Cercideae</taxon>
        <taxon>Bauhiniinae</taxon>
        <taxon>Bauhinia</taxon>
    </lineage>
</organism>
<proteinExistence type="predicted"/>
<evidence type="ECO:0000313" key="1">
    <source>
        <dbReference type="EMBL" id="KAI4305181.1"/>
    </source>
</evidence>
<gene>
    <name evidence="1" type="ORF">L6164_028564</name>
</gene>
<dbReference type="Proteomes" id="UP000828941">
    <property type="component" value="Chromosome 12"/>
</dbReference>
<reference evidence="1 2" key="1">
    <citation type="journal article" date="2022" name="DNA Res.">
        <title>Chromosomal-level genome assembly of the orchid tree Bauhinia variegata (Leguminosae; Cercidoideae) supports the allotetraploid origin hypothesis of Bauhinia.</title>
        <authorList>
            <person name="Zhong Y."/>
            <person name="Chen Y."/>
            <person name="Zheng D."/>
            <person name="Pang J."/>
            <person name="Liu Y."/>
            <person name="Luo S."/>
            <person name="Meng S."/>
            <person name="Qian L."/>
            <person name="Wei D."/>
            <person name="Dai S."/>
            <person name="Zhou R."/>
        </authorList>
    </citation>
    <scope>NUCLEOTIDE SEQUENCE [LARGE SCALE GENOMIC DNA]</scope>
    <source>
        <strain evidence="1">BV-YZ2020</strain>
    </source>
</reference>
<comment type="caution">
    <text evidence="1">The sequence shown here is derived from an EMBL/GenBank/DDBJ whole genome shotgun (WGS) entry which is preliminary data.</text>
</comment>
<evidence type="ECO:0000313" key="2">
    <source>
        <dbReference type="Proteomes" id="UP000828941"/>
    </source>
</evidence>
<keyword evidence="2" id="KW-1185">Reference proteome</keyword>
<protein>
    <submittedName>
        <fullName evidence="1">Uncharacterized protein</fullName>
    </submittedName>
</protein>